<comment type="caution">
    <text evidence="1">The sequence shown here is derived from an EMBL/GenBank/DDBJ whole genome shotgun (WGS) entry which is preliminary data.</text>
</comment>
<dbReference type="EMBL" id="MU251435">
    <property type="protein sequence ID" value="KAG9235316.1"/>
    <property type="molecule type" value="Genomic_DNA"/>
</dbReference>
<dbReference type="AlphaFoldDB" id="A0A9P7YKS1"/>
<proteinExistence type="predicted"/>
<reference evidence="1" key="1">
    <citation type="journal article" date="2021" name="IMA Fungus">
        <title>Genomic characterization of three marine fungi, including Emericellopsis atlantica sp. nov. with signatures of a generalist lifestyle and marine biomass degradation.</title>
        <authorList>
            <person name="Hagestad O.C."/>
            <person name="Hou L."/>
            <person name="Andersen J.H."/>
            <person name="Hansen E.H."/>
            <person name="Altermark B."/>
            <person name="Li C."/>
            <person name="Kuhnert E."/>
            <person name="Cox R.J."/>
            <person name="Crous P.W."/>
            <person name="Spatafora J.W."/>
            <person name="Lail K."/>
            <person name="Amirebrahimi M."/>
            <person name="Lipzen A."/>
            <person name="Pangilinan J."/>
            <person name="Andreopoulos W."/>
            <person name="Hayes R.D."/>
            <person name="Ng V."/>
            <person name="Grigoriev I.V."/>
            <person name="Jackson S.A."/>
            <person name="Sutton T.D.S."/>
            <person name="Dobson A.D.W."/>
            <person name="Rama T."/>
        </authorList>
    </citation>
    <scope>NUCLEOTIDE SEQUENCE</scope>
    <source>
        <strain evidence="1">TRa018bII</strain>
    </source>
</reference>
<protein>
    <submittedName>
        <fullName evidence="1">Uncharacterized protein</fullName>
    </submittedName>
</protein>
<evidence type="ECO:0000313" key="2">
    <source>
        <dbReference type="Proteomes" id="UP000824998"/>
    </source>
</evidence>
<keyword evidence="2" id="KW-1185">Reference proteome</keyword>
<evidence type="ECO:0000313" key="1">
    <source>
        <dbReference type="EMBL" id="KAG9235316.1"/>
    </source>
</evidence>
<gene>
    <name evidence="1" type="ORF">BJ875DRAFT_542215</name>
</gene>
<organism evidence="1 2">
    <name type="scientific">Amylocarpus encephaloides</name>
    <dbReference type="NCBI Taxonomy" id="45428"/>
    <lineage>
        <taxon>Eukaryota</taxon>
        <taxon>Fungi</taxon>
        <taxon>Dikarya</taxon>
        <taxon>Ascomycota</taxon>
        <taxon>Pezizomycotina</taxon>
        <taxon>Leotiomycetes</taxon>
        <taxon>Helotiales</taxon>
        <taxon>Helotiales incertae sedis</taxon>
        <taxon>Amylocarpus</taxon>
    </lineage>
</organism>
<accession>A0A9P7YKS1</accession>
<sequence>MNSCVAWLFYSRYKLLNMSVQKRNYKQGYMLSSGGLSEEVKDGFSVVLWLKWRESFKELTVGGTRMIQSEAVKGCRLIIVCGYQMGYDVPGGQEYLDRTKTHLEIVTQESGRESVYLADIKHKTN</sequence>
<dbReference type="Proteomes" id="UP000824998">
    <property type="component" value="Unassembled WGS sequence"/>
</dbReference>
<name>A0A9P7YKS1_9HELO</name>